<dbReference type="CDD" id="cd00082">
    <property type="entry name" value="HisKA"/>
    <property type="match status" value="1"/>
</dbReference>
<keyword evidence="5" id="KW-0418">Kinase</keyword>
<evidence type="ECO:0000256" key="3">
    <source>
        <dbReference type="ARBA" id="ARBA00022553"/>
    </source>
</evidence>
<dbReference type="SUPFAM" id="SSF47384">
    <property type="entry name" value="Homodimeric domain of signal transducing histidine kinase"/>
    <property type="match status" value="1"/>
</dbReference>
<dbReference type="PROSITE" id="PS50109">
    <property type="entry name" value="HIS_KIN"/>
    <property type="match status" value="1"/>
</dbReference>
<keyword evidence="3" id="KW-0597">Phosphoprotein</keyword>
<dbReference type="SUPFAM" id="SSF55785">
    <property type="entry name" value="PYP-like sensor domain (PAS domain)"/>
    <property type="match status" value="3"/>
</dbReference>
<comment type="catalytic activity">
    <reaction evidence="1">
        <text>ATP + protein L-histidine = ADP + protein N-phospho-L-histidine.</text>
        <dbReference type="EC" id="2.7.13.3"/>
    </reaction>
</comment>
<keyword evidence="4" id="KW-0808">Transferase</keyword>
<dbReference type="PROSITE" id="PS50112">
    <property type="entry name" value="PAS"/>
    <property type="match status" value="2"/>
</dbReference>
<dbReference type="InterPro" id="IPR036097">
    <property type="entry name" value="HisK_dim/P_sf"/>
</dbReference>
<dbReference type="Pfam" id="PF00512">
    <property type="entry name" value="HisKA"/>
    <property type="match status" value="1"/>
</dbReference>
<dbReference type="Proteomes" id="UP001060012">
    <property type="component" value="Chromosome"/>
</dbReference>
<keyword evidence="12" id="KW-1185">Reference proteome</keyword>
<keyword evidence="6" id="KW-0175">Coiled coil</keyword>
<dbReference type="PROSITE" id="PS50113">
    <property type="entry name" value="PAC"/>
    <property type="match status" value="1"/>
</dbReference>
<evidence type="ECO:0000313" key="12">
    <source>
        <dbReference type="Proteomes" id="UP001060012"/>
    </source>
</evidence>
<evidence type="ECO:0000259" key="8">
    <source>
        <dbReference type="PROSITE" id="PS50109"/>
    </source>
</evidence>
<proteinExistence type="predicted"/>
<name>A0ABY5E427_9BACT</name>
<evidence type="ECO:0000259" key="10">
    <source>
        <dbReference type="PROSITE" id="PS50113"/>
    </source>
</evidence>
<feature type="transmembrane region" description="Helical" evidence="7">
    <location>
        <begin position="162"/>
        <end position="181"/>
    </location>
</feature>
<dbReference type="InterPro" id="IPR003661">
    <property type="entry name" value="HisK_dim/P_dom"/>
</dbReference>
<dbReference type="InterPro" id="IPR013655">
    <property type="entry name" value="PAS_fold_3"/>
</dbReference>
<protein>
    <recommendedName>
        <fullName evidence="2">histidine kinase</fullName>
        <ecNumber evidence="2">2.7.13.3</ecNumber>
    </recommendedName>
</protein>
<dbReference type="SMART" id="SM00091">
    <property type="entry name" value="PAS"/>
    <property type="match status" value="3"/>
</dbReference>
<evidence type="ECO:0000256" key="2">
    <source>
        <dbReference type="ARBA" id="ARBA00012438"/>
    </source>
</evidence>
<dbReference type="Gene3D" id="1.10.287.130">
    <property type="match status" value="1"/>
</dbReference>
<accession>A0ABY5E427</accession>
<dbReference type="PRINTS" id="PR00344">
    <property type="entry name" value="BCTRLSENSOR"/>
</dbReference>
<dbReference type="Pfam" id="PF02518">
    <property type="entry name" value="HATPase_c"/>
    <property type="match status" value="1"/>
</dbReference>
<dbReference type="PANTHER" id="PTHR43304">
    <property type="entry name" value="PHYTOCHROME-LIKE PROTEIN CPH1"/>
    <property type="match status" value="1"/>
</dbReference>
<feature type="domain" description="PAS" evidence="9">
    <location>
        <begin position="201"/>
        <end position="273"/>
    </location>
</feature>
<dbReference type="InterPro" id="IPR036890">
    <property type="entry name" value="HATPase_C_sf"/>
</dbReference>
<dbReference type="SMART" id="SM00388">
    <property type="entry name" value="HisKA"/>
    <property type="match status" value="1"/>
</dbReference>
<dbReference type="Gene3D" id="3.30.565.10">
    <property type="entry name" value="Histidine kinase-like ATPase, C-terminal domain"/>
    <property type="match status" value="1"/>
</dbReference>
<organism evidence="11 12">
    <name type="scientific">Arcobacter roscoffensis</name>
    <dbReference type="NCBI Taxonomy" id="2961520"/>
    <lineage>
        <taxon>Bacteria</taxon>
        <taxon>Pseudomonadati</taxon>
        <taxon>Campylobacterota</taxon>
        <taxon>Epsilonproteobacteria</taxon>
        <taxon>Campylobacterales</taxon>
        <taxon>Arcobacteraceae</taxon>
        <taxon>Arcobacter</taxon>
    </lineage>
</organism>
<dbReference type="Gene3D" id="3.30.450.20">
    <property type="entry name" value="PAS domain"/>
    <property type="match status" value="3"/>
</dbReference>
<reference evidence="11" key="1">
    <citation type="submission" date="2022-07" db="EMBL/GenBank/DDBJ databases">
        <title>Arcobacter roscoffensis sp. nov., a marine bacterium isolated from coastal seawater collected from Roscoff, France.</title>
        <authorList>
            <person name="Pascual J."/>
            <person name="Lepeaux C."/>
            <person name="Methner A."/>
            <person name="Overmann J."/>
        </authorList>
    </citation>
    <scope>NUCLEOTIDE SEQUENCE</scope>
    <source>
        <strain evidence="11">ARW1-2F2</strain>
    </source>
</reference>
<dbReference type="InterPro" id="IPR035965">
    <property type="entry name" value="PAS-like_dom_sf"/>
</dbReference>
<dbReference type="InterPro" id="IPR005467">
    <property type="entry name" value="His_kinase_dom"/>
</dbReference>
<dbReference type="InterPro" id="IPR000014">
    <property type="entry name" value="PAS"/>
</dbReference>
<dbReference type="SMART" id="SM00387">
    <property type="entry name" value="HATPase_c"/>
    <property type="match status" value="1"/>
</dbReference>
<evidence type="ECO:0000256" key="7">
    <source>
        <dbReference type="SAM" id="Phobius"/>
    </source>
</evidence>
<dbReference type="InterPro" id="IPR003594">
    <property type="entry name" value="HATPase_dom"/>
</dbReference>
<dbReference type="EMBL" id="CP100595">
    <property type="protein sequence ID" value="UTJ06309.1"/>
    <property type="molecule type" value="Genomic_DNA"/>
</dbReference>
<dbReference type="Pfam" id="PF08447">
    <property type="entry name" value="PAS_3"/>
    <property type="match status" value="1"/>
</dbReference>
<dbReference type="InterPro" id="IPR004358">
    <property type="entry name" value="Sig_transdc_His_kin-like_C"/>
</dbReference>
<keyword evidence="7" id="KW-0472">Membrane</keyword>
<dbReference type="SUPFAM" id="SSF55874">
    <property type="entry name" value="ATPase domain of HSP90 chaperone/DNA topoisomerase II/histidine kinase"/>
    <property type="match status" value="1"/>
</dbReference>
<sequence length="684" mass="79456">MNKIFLLLIFINISLFSKDTTIIEFLNKNTDVMFLINPSNGNIIKANKSASKFYGYSLSSLHKMNIKDINTFTKEQVNKELSLAKTENRNYFIFTHKLASNKIIKVVVHSYPITHNNKKLLLSIIHKQSQTQNIKEFNKRLEEQVKIQTKELEKSKSNITQIFTVSTIIFLLGISYLFYLLRQRDKLSKDMLNKNAQLKELNERFELAMNSSKDGLWDWNPKTNEVYFSTTWKKMLGYEDHEIKGSVEEWEKRIHPEDKEKAFEDVSNHLEGKTQFYENIHRVQHKKGHWVWIYDRGKAIFDKDNNPTRIIGFHTDLTAQKTIEKKIEDQKEEFKAIFENSMDGIAILDLDTKFLNFNDAYLKITSFTKEELLQKSCFELTIDEEKDKIKKALNIVMKKGHIENLEKSCIVKDESLITVNMSITLMPDKKRLLISMRDISKQKLIETQSKLISMGEMIGNISHQWRQPLTVISTLASSLLVKKECGILEENDIKDSSEAIVEQTRYLSHTIDDFRTFIKDSQSKEDLSLVRAINKTISLVSPSLKNNYIQLITHLDDDININGYENQLVQAFINIINNSKDALKENIADDENKLVFIQTKKVKDKLIITIKDNAKGIPQDILPRIFEPYFTTKHQNVGTGIGLSLANDILIKHHKARVKVINEEFEFEGKKQKGAVFIIEFKEN</sequence>
<dbReference type="SMART" id="SM00086">
    <property type="entry name" value="PAC"/>
    <property type="match status" value="2"/>
</dbReference>
<dbReference type="CDD" id="cd00130">
    <property type="entry name" value="PAS"/>
    <property type="match status" value="2"/>
</dbReference>
<keyword evidence="7" id="KW-1133">Transmembrane helix</keyword>
<dbReference type="InterPro" id="IPR001610">
    <property type="entry name" value="PAC"/>
</dbReference>
<feature type="domain" description="PAS" evidence="9">
    <location>
        <begin position="330"/>
        <end position="400"/>
    </location>
</feature>
<dbReference type="EC" id="2.7.13.3" evidence="2"/>
<dbReference type="Pfam" id="PF13426">
    <property type="entry name" value="PAS_9"/>
    <property type="match status" value="2"/>
</dbReference>
<evidence type="ECO:0000259" key="9">
    <source>
        <dbReference type="PROSITE" id="PS50112"/>
    </source>
</evidence>
<gene>
    <name evidence="11" type="ORF">NJU99_13795</name>
</gene>
<dbReference type="InterPro" id="IPR000700">
    <property type="entry name" value="PAS-assoc_C"/>
</dbReference>
<dbReference type="InterPro" id="IPR052162">
    <property type="entry name" value="Sensor_kinase/Photoreceptor"/>
</dbReference>
<evidence type="ECO:0000256" key="1">
    <source>
        <dbReference type="ARBA" id="ARBA00000085"/>
    </source>
</evidence>
<evidence type="ECO:0000256" key="4">
    <source>
        <dbReference type="ARBA" id="ARBA00022679"/>
    </source>
</evidence>
<dbReference type="PANTHER" id="PTHR43304:SF1">
    <property type="entry name" value="PAC DOMAIN-CONTAINING PROTEIN"/>
    <property type="match status" value="1"/>
</dbReference>
<feature type="domain" description="Histidine kinase" evidence="8">
    <location>
        <begin position="460"/>
        <end position="684"/>
    </location>
</feature>
<dbReference type="NCBIfam" id="TIGR00229">
    <property type="entry name" value="sensory_box"/>
    <property type="match status" value="3"/>
</dbReference>
<feature type="domain" description="PAC" evidence="10">
    <location>
        <begin position="277"/>
        <end position="329"/>
    </location>
</feature>
<evidence type="ECO:0000313" key="11">
    <source>
        <dbReference type="EMBL" id="UTJ06309.1"/>
    </source>
</evidence>
<dbReference type="RefSeq" id="WP_254576489.1">
    <property type="nucleotide sequence ID" value="NZ_CP100595.1"/>
</dbReference>
<evidence type="ECO:0000256" key="6">
    <source>
        <dbReference type="SAM" id="Coils"/>
    </source>
</evidence>
<evidence type="ECO:0000256" key="5">
    <source>
        <dbReference type="ARBA" id="ARBA00022777"/>
    </source>
</evidence>
<feature type="coiled-coil region" evidence="6">
    <location>
        <begin position="573"/>
        <end position="600"/>
    </location>
</feature>
<keyword evidence="7" id="KW-0812">Transmembrane</keyword>